<dbReference type="PANTHER" id="PTHR43861">
    <property type="entry name" value="TRANS-ACONITATE 2-METHYLTRANSFERASE-RELATED"/>
    <property type="match status" value="1"/>
</dbReference>
<dbReference type="InterPro" id="IPR029063">
    <property type="entry name" value="SAM-dependent_MTases_sf"/>
</dbReference>
<dbReference type="CDD" id="cd02440">
    <property type="entry name" value="AdoMet_MTases"/>
    <property type="match status" value="1"/>
</dbReference>
<proteinExistence type="predicted"/>
<dbReference type="KEGG" id="gax:Pan161_46940"/>
<evidence type="ECO:0000313" key="3">
    <source>
        <dbReference type="Proteomes" id="UP000316855"/>
    </source>
</evidence>
<dbReference type="GO" id="GO:0008757">
    <property type="term" value="F:S-adenosylmethionine-dependent methyltransferase activity"/>
    <property type="evidence" value="ECO:0007669"/>
    <property type="project" value="InterPro"/>
</dbReference>
<dbReference type="Proteomes" id="UP000316855">
    <property type="component" value="Chromosome"/>
</dbReference>
<dbReference type="InterPro" id="IPR013216">
    <property type="entry name" value="Methyltransf_11"/>
</dbReference>
<dbReference type="Gene3D" id="3.40.50.150">
    <property type="entry name" value="Vaccinia Virus protein VP39"/>
    <property type="match status" value="1"/>
</dbReference>
<dbReference type="SUPFAM" id="SSF53335">
    <property type="entry name" value="S-adenosyl-L-methionine-dependent methyltransferases"/>
    <property type="match status" value="1"/>
</dbReference>
<organism evidence="2 3">
    <name type="scientific">Gimesia algae</name>
    <dbReference type="NCBI Taxonomy" id="2527971"/>
    <lineage>
        <taxon>Bacteria</taxon>
        <taxon>Pseudomonadati</taxon>
        <taxon>Planctomycetota</taxon>
        <taxon>Planctomycetia</taxon>
        <taxon>Planctomycetales</taxon>
        <taxon>Planctomycetaceae</taxon>
        <taxon>Gimesia</taxon>
    </lineage>
</organism>
<evidence type="ECO:0000259" key="1">
    <source>
        <dbReference type="Pfam" id="PF08241"/>
    </source>
</evidence>
<evidence type="ECO:0000313" key="2">
    <source>
        <dbReference type="EMBL" id="QDT93022.1"/>
    </source>
</evidence>
<dbReference type="AlphaFoldDB" id="A0A517VJ39"/>
<feature type="domain" description="Methyltransferase type 11" evidence="1">
    <location>
        <begin position="50"/>
        <end position="146"/>
    </location>
</feature>
<dbReference type="EMBL" id="CP036343">
    <property type="protein sequence ID" value="QDT93022.1"/>
    <property type="molecule type" value="Genomic_DNA"/>
</dbReference>
<accession>A0A517VJ39</accession>
<dbReference type="Pfam" id="PF08241">
    <property type="entry name" value="Methyltransf_11"/>
    <property type="match status" value="1"/>
</dbReference>
<gene>
    <name evidence="2" type="ORF">Pan161_46940</name>
</gene>
<reference evidence="2 3" key="1">
    <citation type="submission" date="2019-02" db="EMBL/GenBank/DDBJ databases">
        <title>Deep-cultivation of Planctomycetes and their phenomic and genomic characterization uncovers novel biology.</title>
        <authorList>
            <person name="Wiegand S."/>
            <person name="Jogler M."/>
            <person name="Boedeker C."/>
            <person name="Pinto D."/>
            <person name="Vollmers J."/>
            <person name="Rivas-Marin E."/>
            <person name="Kohn T."/>
            <person name="Peeters S.H."/>
            <person name="Heuer A."/>
            <person name="Rast P."/>
            <person name="Oberbeckmann S."/>
            <person name="Bunk B."/>
            <person name="Jeske O."/>
            <person name="Meyerdierks A."/>
            <person name="Storesund J.E."/>
            <person name="Kallscheuer N."/>
            <person name="Luecker S."/>
            <person name="Lage O.M."/>
            <person name="Pohl T."/>
            <person name="Merkel B.J."/>
            <person name="Hornburger P."/>
            <person name="Mueller R.-W."/>
            <person name="Bruemmer F."/>
            <person name="Labrenz M."/>
            <person name="Spormann A.M."/>
            <person name="Op den Camp H."/>
            <person name="Overmann J."/>
            <person name="Amann R."/>
            <person name="Jetten M.S.M."/>
            <person name="Mascher T."/>
            <person name="Medema M.H."/>
            <person name="Devos D.P."/>
            <person name="Kaster A.-K."/>
            <person name="Ovreas L."/>
            <person name="Rohde M."/>
            <person name="Galperin M.Y."/>
            <person name="Jogler C."/>
        </authorList>
    </citation>
    <scope>NUCLEOTIDE SEQUENCE [LARGE SCALE GENOMIC DNA]</scope>
    <source>
        <strain evidence="2 3">Pan161</strain>
    </source>
</reference>
<protein>
    <recommendedName>
        <fullName evidence="1">Methyltransferase type 11 domain-containing protein</fullName>
    </recommendedName>
</protein>
<name>A0A517VJ39_9PLAN</name>
<sequence length="227" mass="25701">MREVPTEELDYIQTYDKNNSDKTLGGYFLKKSHAVLEKNVPDLKGIDTILEVGAGTGHHFPHVKKGFSKYIMSDGSTVMLDAAREKYAAEIDSGLVQIEEQNATAIDYPDDSVDRLIATHVLEHLLNPVDVLREWNRVVRPGGIISIVLPCDPGLLWRFGRNLGPRRNALKRGLNYDYLMAAEHVNAINNLVVFIRHHFENVTESWYPLMAPVPDLNLFYCCHIEST</sequence>
<keyword evidence="3" id="KW-1185">Reference proteome</keyword>